<keyword evidence="1" id="KW-0812">Transmembrane</keyword>
<evidence type="ECO:0000313" key="2">
    <source>
        <dbReference type="EMBL" id="SOC46832.1"/>
    </source>
</evidence>
<proteinExistence type="predicted"/>
<name>A0A285UYD4_9ACTN</name>
<dbReference type="Proteomes" id="UP000219435">
    <property type="component" value="Unassembled WGS sequence"/>
</dbReference>
<protein>
    <submittedName>
        <fullName evidence="2">Uncharacterized protein</fullName>
    </submittedName>
</protein>
<keyword evidence="3" id="KW-1185">Reference proteome</keyword>
<organism evidence="2 3">
    <name type="scientific">Blastococcus aggregatus</name>
    <dbReference type="NCBI Taxonomy" id="38502"/>
    <lineage>
        <taxon>Bacteria</taxon>
        <taxon>Bacillati</taxon>
        <taxon>Actinomycetota</taxon>
        <taxon>Actinomycetes</taxon>
        <taxon>Geodermatophilales</taxon>
        <taxon>Geodermatophilaceae</taxon>
        <taxon>Blastococcus</taxon>
    </lineage>
</organism>
<dbReference type="EMBL" id="OBQI01000001">
    <property type="protein sequence ID" value="SOC46832.1"/>
    <property type="molecule type" value="Genomic_DNA"/>
</dbReference>
<evidence type="ECO:0000256" key="1">
    <source>
        <dbReference type="SAM" id="Phobius"/>
    </source>
</evidence>
<keyword evidence="1" id="KW-0472">Membrane</keyword>
<gene>
    <name evidence="2" type="ORF">SAMN05660748_0467</name>
</gene>
<feature type="transmembrane region" description="Helical" evidence="1">
    <location>
        <begin position="6"/>
        <end position="28"/>
    </location>
</feature>
<accession>A0A285UYD4</accession>
<keyword evidence="1" id="KW-1133">Transmembrane helix</keyword>
<reference evidence="3" key="1">
    <citation type="submission" date="2017-08" db="EMBL/GenBank/DDBJ databases">
        <authorList>
            <person name="Varghese N."/>
            <person name="Submissions S."/>
        </authorList>
    </citation>
    <scope>NUCLEOTIDE SEQUENCE [LARGE SCALE GENOMIC DNA]</scope>
    <source>
        <strain evidence="3">DSM 4725</strain>
    </source>
</reference>
<evidence type="ECO:0000313" key="3">
    <source>
        <dbReference type="Proteomes" id="UP000219435"/>
    </source>
</evidence>
<dbReference type="AlphaFoldDB" id="A0A285UYD4"/>
<sequence>MRGVKAVFAIYLVVILLGIAYALVLGAIGR</sequence>